<evidence type="ECO:0008006" key="3">
    <source>
        <dbReference type="Google" id="ProtNLM"/>
    </source>
</evidence>
<dbReference type="HOGENOM" id="CLU_3055913_0_0_1"/>
<protein>
    <recommendedName>
        <fullName evidence="3">Alcohol dehydrogenase</fullName>
    </recommendedName>
</protein>
<dbReference type="Proteomes" id="UP000007174">
    <property type="component" value="Unassembled WGS sequence"/>
</dbReference>
<proteinExistence type="predicted"/>
<feature type="non-terminal residue" evidence="1">
    <location>
        <position position="54"/>
    </location>
</feature>
<evidence type="ECO:0000313" key="1">
    <source>
        <dbReference type="EMBL" id="CCF40592.1"/>
    </source>
</evidence>
<gene>
    <name evidence="1" type="ORF">CH063_11118</name>
</gene>
<name>H1VK39_COLHI</name>
<sequence>MDPGKALMEEVMGMLADGRIKAVFEREFGFEEVVDGYEIVGSGRARGKVVVKVN</sequence>
<accession>H1VK39</accession>
<dbReference type="Gene3D" id="3.90.180.10">
    <property type="entry name" value="Medium-chain alcohol dehydrogenases, catalytic domain"/>
    <property type="match status" value="1"/>
</dbReference>
<dbReference type="EMBL" id="CACQ02004176">
    <property type="protein sequence ID" value="CCF40592.1"/>
    <property type="molecule type" value="Genomic_DNA"/>
</dbReference>
<dbReference type="STRING" id="759273.H1VK39"/>
<dbReference type="AlphaFoldDB" id="H1VK39"/>
<reference evidence="2" key="1">
    <citation type="journal article" date="2012" name="Nat. Genet.">
        <title>Lifestyle transitions in plant pathogenic Colletotrichum fungi deciphered by genome and transcriptome analyses.</title>
        <authorList>
            <person name="O'Connell R.J."/>
            <person name="Thon M.R."/>
            <person name="Hacquard S."/>
            <person name="Amyotte S.G."/>
            <person name="Kleemann J."/>
            <person name="Torres M.F."/>
            <person name="Damm U."/>
            <person name="Buiate E.A."/>
            <person name="Epstein L."/>
            <person name="Alkan N."/>
            <person name="Altmueller J."/>
            <person name="Alvarado-Balderrama L."/>
            <person name="Bauser C.A."/>
            <person name="Becker C."/>
            <person name="Birren B.W."/>
            <person name="Chen Z."/>
            <person name="Choi J."/>
            <person name="Crouch J.A."/>
            <person name="Duvick J.P."/>
            <person name="Farman M.A."/>
            <person name="Gan P."/>
            <person name="Heiman D."/>
            <person name="Henrissat B."/>
            <person name="Howard R.J."/>
            <person name="Kabbage M."/>
            <person name="Koch C."/>
            <person name="Kracher B."/>
            <person name="Kubo Y."/>
            <person name="Law A.D."/>
            <person name="Lebrun M.-H."/>
            <person name="Lee Y.-H."/>
            <person name="Miyara I."/>
            <person name="Moore N."/>
            <person name="Neumann U."/>
            <person name="Nordstroem K."/>
            <person name="Panaccione D.G."/>
            <person name="Panstruga R."/>
            <person name="Place M."/>
            <person name="Proctor R.H."/>
            <person name="Prusky D."/>
            <person name="Rech G."/>
            <person name="Reinhardt R."/>
            <person name="Rollins J.A."/>
            <person name="Rounsley S."/>
            <person name="Schardl C.L."/>
            <person name="Schwartz D.C."/>
            <person name="Shenoy N."/>
            <person name="Shirasu K."/>
            <person name="Sikhakolli U.R."/>
            <person name="Stueber K."/>
            <person name="Sukno S.A."/>
            <person name="Sweigard J.A."/>
            <person name="Takano Y."/>
            <person name="Takahara H."/>
            <person name="Trail F."/>
            <person name="van der Does H.C."/>
            <person name="Voll L.M."/>
            <person name="Will I."/>
            <person name="Young S."/>
            <person name="Zeng Q."/>
            <person name="Zhang J."/>
            <person name="Zhou S."/>
            <person name="Dickman M.B."/>
            <person name="Schulze-Lefert P."/>
            <person name="Ver Loren van Themaat E."/>
            <person name="Ma L.-J."/>
            <person name="Vaillancourt L.J."/>
        </authorList>
    </citation>
    <scope>NUCLEOTIDE SEQUENCE [LARGE SCALE GENOMIC DNA]</scope>
    <source>
        <strain evidence="2">IMI 349063</strain>
    </source>
</reference>
<dbReference type="Pfam" id="PF13602">
    <property type="entry name" value="ADH_zinc_N_2"/>
    <property type="match status" value="1"/>
</dbReference>
<organism evidence="1 2">
    <name type="scientific">Colletotrichum higginsianum (strain IMI 349063)</name>
    <name type="common">Crucifer anthracnose fungus</name>
    <dbReference type="NCBI Taxonomy" id="759273"/>
    <lineage>
        <taxon>Eukaryota</taxon>
        <taxon>Fungi</taxon>
        <taxon>Dikarya</taxon>
        <taxon>Ascomycota</taxon>
        <taxon>Pezizomycotina</taxon>
        <taxon>Sordariomycetes</taxon>
        <taxon>Hypocreomycetidae</taxon>
        <taxon>Glomerellales</taxon>
        <taxon>Glomerellaceae</taxon>
        <taxon>Colletotrichum</taxon>
        <taxon>Colletotrichum destructivum species complex</taxon>
    </lineage>
</organism>
<evidence type="ECO:0000313" key="2">
    <source>
        <dbReference type="Proteomes" id="UP000007174"/>
    </source>
</evidence>
<dbReference type="Gene3D" id="3.40.50.720">
    <property type="entry name" value="NAD(P)-binding Rossmann-like Domain"/>
    <property type="match status" value="1"/>
</dbReference>